<sequence length="221" mass="24038">MKAMILAAGRGTRMRPLTDHTPKPLLVADDRPLIVHHIERLATAGVRKLVINHAHLGEQIEQALGDGHRFGVEIRYSPEETALETGGGIRRALPLLGDDPFLVVNGDVWCDLEPGALRLTPGDLAQLALVDNPLHHPEGDFVLDHGRVRTTGAPRLTFAGIGLYHPALFADQPEGAFRLAPLLRAAMAADRVGGLHHRGRWFDIGTPERLAALDVLLRASH</sequence>
<evidence type="ECO:0000256" key="2">
    <source>
        <dbReference type="ARBA" id="ARBA00022695"/>
    </source>
</evidence>
<dbReference type="Proteomes" id="UP000740754">
    <property type="component" value="Unassembled WGS sequence"/>
</dbReference>
<dbReference type="Gene3D" id="3.90.550.10">
    <property type="entry name" value="Spore Coat Polysaccharide Biosynthesis Protein SpsA, Chain A"/>
    <property type="match status" value="1"/>
</dbReference>
<organism evidence="4 5">
    <name type="scientific">Marichromatium bheemlicum</name>
    <dbReference type="NCBI Taxonomy" id="365339"/>
    <lineage>
        <taxon>Bacteria</taxon>
        <taxon>Pseudomonadati</taxon>
        <taxon>Pseudomonadota</taxon>
        <taxon>Gammaproteobacteria</taxon>
        <taxon>Chromatiales</taxon>
        <taxon>Chromatiaceae</taxon>
        <taxon>Marichromatium</taxon>
    </lineage>
</organism>
<feature type="domain" description="Nucleotidyl transferase" evidence="3">
    <location>
        <begin position="2"/>
        <end position="113"/>
    </location>
</feature>
<evidence type="ECO:0000313" key="4">
    <source>
        <dbReference type="EMBL" id="NKN33724.1"/>
    </source>
</evidence>
<keyword evidence="1" id="KW-0808">Transferase</keyword>
<keyword evidence="5" id="KW-1185">Reference proteome</keyword>
<protein>
    <submittedName>
        <fullName evidence="4">Nucleotidyltransferase family protein</fullName>
    </submittedName>
</protein>
<dbReference type="InterPro" id="IPR029044">
    <property type="entry name" value="Nucleotide-diphossugar_trans"/>
</dbReference>
<evidence type="ECO:0000256" key="1">
    <source>
        <dbReference type="ARBA" id="ARBA00022679"/>
    </source>
</evidence>
<dbReference type="Pfam" id="PF00483">
    <property type="entry name" value="NTP_transferase"/>
    <property type="match status" value="1"/>
</dbReference>
<proteinExistence type="predicted"/>
<dbReference type="NCBIfam" id="NF045761">
    <property type="entry name" value="NAMPUrTaseMurU"/>
    <property type="match status" value="1"/>
</dbReference>
<dbReference type="InterPro" id="IPR050065">
    <property type="entry name" value="GlmU-like"/>
</dbReference>
<dbReference type="CDD" id="cd06422">
    <property type="entry name" value="NTP_transferase_like_1"/>
    <property type="match status" value="1"/>
</dbReference>
<keyword evidence="2" id="KW-0548">Nucleotidyltransferase</keyword>
<accession>A0ABX1I9R0</accession>
<dbReference type="RefSeq" id="WP_168669555.1">
    <property type="nucleotide sequence ID" value="NZ_JAAXKX010000014.1"/>
</dbReference>
<dbReference type="EMBL" id="JAAXKX010000014">
    <property type="protein sequence ID" value="NKN33724.1"/>
    <property type="molecule type" value="Genomic_DNA"/>
</dbReference>
<evidence type="ECO:0000259" key="3">
    <source>
        <dbReference type="Pfam" id="PF00483"/>
    </source>
</evidence>
<dbReference type="PANTHER" id="PTHR43584:SF8">
    <property type="entry name" value="N-ACETYLMURAMATE ALPHA-1-PHOSPHATE URIDYLYLTRANSFERASE"/>
    <property type="match status" value="1"/>
</dbReference>
<evidence type="ECO:0000313" key="5">
    <source>
        <dbReference type="Proteomes" id="UP000740754"/>
    </source>
</evidence>
<dbReference type="InterPro" id="IPR054790">
    <property type="entry name" value="MurU"/>
</dbReference>
<comment type="caution">
    <text evidence="4">The sequence shown here is derived from an EMBL/GenBank/DDBJ whole genome shotgun (WGS) entry which is preliminary data.</text>
</comment>
<dbReference type="PANTHER" id="PTHR43584">
    <property type="entry name" value="NUCLEOTIDYL TRANSFERASE"/>
    <property type="match status" value="1"/>
</dbReference>
<name>A0ABX1I9R0_9GAMM</name>
<reference evidence="4 5" key="1">
    <citation type="submission" date="2020-04" db="EMBL/GenBank/DDBJ databases">
        <title>Draft Whole-Genome sequence of Marichromatium bheemlicum DSM 18632, type strain.</title>
        <authorList>
            <person name="Kyndt J.A."/>
            <person name="Meyer T.E."/>
        </authorList>
    </citation>
    <scope>NUCLEOTIDE SEQUENCE [LARGE SCALE GENOMIC DNA]</scope>
    <source>
        <strain evidence="4 5">DSM 18632</strain>
    </source>
</reference>
<dbReference type="SUPFAM" id="SSF53448">
    <property type="entry name" value="Nucleotide-diphospho-sugar transferases"/>
    <property type="match status" value="1"/>
</dbReference>
<gene>
    <name evidence="4" type="ORF">HF203_10860</name>
</gene>
<dbReference type="InterPro" id="IPR005835">
    <property type="entry name" value="NTP_transferase_dom"/>
</dbReference>